<comment type="caution">
    <text evidence="3">The sequence shown here is derived from an EMBL/GenBank/DDBJ whole genome shotgun (WGS) entry which is preliminary data.</text>
</comment>
<dbReference type="EMBL" id="JACEIK010000112">
    <property type="protein sequence ID" value="MCD7449973.1"/>
    <property type="molecule type" value="Genomic_DNA"/>
</dbReference>
<sequence length="128" mass="15166">MMHQRFTRILRILSSLVGSTISTSTKDHLTSKNYGAFECLPDCIINILSRLPIDCTLKCRRVCRLWKALISSHYFATLLHDREKFFIQYDELDFFVLEENDSKQKVFKKVSLKPELTMRKYHPRLLHS</sequence>
<name>A0ABS8RT19_DATST</name>
<gene>
    <name evidence="3" type="ORF">HAX54_002690</name>
</gene>
<dbReference type="Pfam" id="PF00646">
    <property type="entry name" value="F-box"/>
    <property type="match status" value="1"/>
</dbReference>
<protein>
    <recommendedName>
        <fullName evidence="2">F-box domain-containing protein</fullName>
    </recommendedName>
</protein>
<evidence type="ECO:0000259" key="2">
    <source>
        <dbReference type="SMART" id="SM00256"/>
    </source>
</evidence>
<dbReference type="Proteomes" id="UP000823775">
    <property type="component" value="Unassembled WGS sequence"/>
</dbReference>
<evidence type="ECO:0000313" key="3">
    <source>
        <dbReference type="EMBL" id="MCD7449973.1"/>
    </source>
</evidence>
<keyword evidence="4" id="KW-1185">Reference proteome</keyword>
<evidence type="ECO:0000313" key="4">
    <source>
        <dbReference type="Proteomes" id="UP000823775"/>
    </source>
</evidence>
<feature type="domain" description="F-box" evidence="2">
    <location>
        <begin position="40"/>
        <end position="79"/>
    </location>
</feature>
<dbReference type="SMART" id="SM00256">
    <property type="entry name" value="FBOX"/>
    <property type="match status" value="1"/>
</dbReference>
<keyword evidence="1" id="KW-0732">Signal</keyword>
<accession>A0ABS8RT19</accession>
<dbReference type="InterPro" id="IPR036047">
    <property type="entry name" value="F-box-like_dom_sf"/>
</dbReference>
<proteinExistence type="predicted"/>
<evidence type="ECO:0000256" key="1">
    <source>
        <dbReference type="SAM" id="SignalP"/>
    </source>
</evidence>
<dbReference type="SUPFAM" id="SSF81383">
    <property type="entry name" value="F-box domain"/>
    <property type="match status" value="1"/>
</dbReference>
<feature type="chain" id="PRO_5046152687" description="F-box domain-containing protein" evidence="1">
    <location>
        <begin position="23"/>
        <end position="128"/>
    </location>
</feature>
<dbReference type="Gene3D" id="1.20.1280.50">
    <property type="match status" value="1"/>
</dbReference>
<organism evidence="3 4">
    <name type="scientific">Datura stramonium</name>
    <name type="common">Jimsonweed</name>
    <name type="synonym">Common thornapple</name>
    <dbReference type="NCBI Taxonomy" id="4076"/>
    <lineage>
        <taxon>Eukaryota</taxon>
        <taxon>Viridiplantae</taxon>
        <taxon>Streptophyta</taxon>
        <taxon>Embryophyta</taxon>
        <taxon>Tracheophyta</taxon>
        <taxon>Spermatophyta</taxon>
        <taxon>Magnoliopsida</taxon>
        <taxon>eudicotyledons</taxon>
        <taxon>Gunneridae</taxon>
        <taxon>Pentapetalae</taxon>
        <taxon>asterids</taxon>
        <taxon>lamiids</taxon>
        <taxon>Solanales</taxon>
        <taxon>Solanaceae</taxon>
        <taxon>Solanoideae</taxon>
        <taxon>Datureae</taxon>
        <taxon>Datura</taxon>
    </lineage>
</organism>
<feature type="signal peptide" evidence="1">
    <location>
        <begin position="1"/>
        <end position="22"/>
    </location>
</feature>
<dbReference type="InterPro" id="IPR001810">
    <property type="entry name" value="F-box_dom"/>
</dbReference>
<reference evidence="3 4" key="1">
    <citation type="journal article" date="2021" name="BMC Genomics">
        <title>Datura genome reveals duplications of psychoactive alkaloid biosynthetic genes and high mutation rate following tissue culture.</title>
        <authorList>
            <person name="Rajewski A."/>
            <person name="Carter-House D."/>
            <person name="Stajich J."/>
            <person name="Litt A."/>
        </authorList>
    </citation>
    <scope>NUCLEOTIDE SEQUENCE [LARGE SCALE GENOMIC DNA]</scope>
    <source>
        <strain evidence="3">AR-01</strain>
    </source>
</reference>